<keyword evidence="3" id="KW-0217">Developmental protein</keyword>
<keyword evidence="13" id="KW-1185">Reference proteome</keyword>
<dbReference type="GO" id="GO:0048471">
    <property type="term" value="C:perinuclear region of cytoplasm"/>
    <property type="evidence" value="ECO:0007669"/>
    <property type="project" value="UniProtKB-SubCell"/>
</dbReference>
<dbReference type="CDD" id="cd04658">
    <property type="entry name" value="Piwi_piwi-like_Euk"/>
    <property type="match status" value="1"/>
</dbReference>
<dbReference type="Proteomes" id="UP000092462">
    <property type="component" value="Unassembled WGS sequence"/>
</dbReference>
<keyword evidence="6" id="KW-0694">RNA-binding</keyword>
<dbReference type="FunFam" id="3.30.420.10:FF:000014">
    <property type="entry name" value="Piwi-like RNA-mediated gene silencing 1"/>
    <property type="match status" value="1"/>
</dbReference>
<dbReference type="PANTHER" id="PTHR22891">
    <property type="entry name" value="EUKARYOTIC TRANSLATION INITIATION FACTOR 2C"/>
    <property type="match status" value="1"/>
</dbReference>
<dbReference type="VEuPathDB" id="VectorBase:PPAPM1_008214"/>
<dbReference type="InterPro" id="IPR036397">
    <property type="entry name" value="RNaseH_sf"/>
</dbReference>
<organism evidence="12 13">
    <name type="scientific">Phlebotomus papatasi</name>
    <name type="common">Sandfly</name>
    <dbReference type="NCBI Taxonomy" id="29031"/>
    <lineage>
        <taxon>Eukaryota</taxon>
        <taxon>Metazoa</taxon>
        <taxon>Ecdysozoa</taxon>
        <taxon>Arthropoda</taxon>
        <taxon>Hexapoda</taxon>
        <taxon>Insecta</taxon>
        <taxon>Pterygota</taxon>
        <taxon>Neoptera</taxon>
        <taxon>Endopterygota</taxon>
        <taxon>Diptera</taxon>
        <taxon>Nematocera</taxon>
        <taxon>Psychodoidea</taxon>
        <taxon>Psychodidae</taxon>
        <taxon>Phlebotomus</taxon>
        <taxon>Phlebotomus</taxon>
    </lineage>
</organism>
<dbReference type="SUPFAM" id="SSF53098">
    <property type="entry name" value="Ribonuclease H-like"/>
    <property type="match status" value="1"/>
</dbReference>
<dbReference type="SMART" id="SM00949">
    <property type="entry name" value="PAZ"/>
    <property type="match status" value="1"/>
</dbReference>
<dbReference type="InterPro" id="IPR003100">
    <property type="entry name" value="PAZ_dom"/>
</dbReference>
<dbReference type="Pfam" id="PF02171">
    <property type="entry name" value="Piwi"/>
    <property type="match status" value="1"/>
</dbReference>
<dbReference type="EnsemblMetazoa" id="PPAI005870-RA">
    <property type="protein sequence ID" value="PPAI005870-PA"/>
    <property type="gene ID" value="PPAI005870"/>
</dbReference>
<keyword evidence="4" id="KW-0963">Cytoplasm</keyword>
<evidence type="ECO:0000256" key="3">
    <source>
        <dbReference type="ARBA" id="ARBA00022473"/>
    </source>
</evidence>
<dbReference type="AlphaFoldDB" id="A0A1B0DD99"/>
<evidence type="ECO:0000313" key="13">
    <source>
        <dbReference type="Proteomes" id="UP000092462"/>
    </source>
</evidence>
<protein>
    <submittedName>
        <fullName evidence="12">Uncharacterized protein</fullName>
    </submittedName>
</protein>
<keyword evidence="7" id="KW-0896">Oogenesis</keyword>
<dbReference type="GO" id="GO:0043186">
    <property type="term" value="C:P granule"/>
    <property type="evidence" value="ECO:0007669"/>
    <property type="project" value="UniProtKB-ARBA"/>
</dbReference>
<evidence type="ECO:0000259" key="10">
    <source>
        <dbReference type="PROSITE" id="PS50821"/>
    </source>
</evidence>
<dbReference type="GO" id="GO:0048477">
    <property type="term" value="P:oogenesis"/>
    <property type="evidence" value="ECO:0007669"/>
    <property type="project" value="UniProtKB-KW"/>
</dbReference>
<dbReference type="CDD" id="cd02845">
    <property type="entry name" value="PAZ_piwi_like"/>
    <property type="match status" value="1"/>
</dbReference>
<evidence type="ECO:0000256" key="9">
    <source>
        <dbReference type="ARBA" id="ARBA00038291"/>
    </source>
</evidence>
<dbReference type="InterPro" id="IPR003165">
    <property type="entry name" value="Piwi"/>
</dbReference>
<dbReference type="SUPFAM" id="SSF101690">
    <property type="entry name" value="PAZ domain"/>
    <property type="match status" value="1"/>
</dbReference>
<dbReference type="Gene3D" id="3.30.420.10">
    <property type="entry name" value="Ribonuclease H-like superfamily/Ribonuclease H"/>
    <property type="match status" value="1"/>
</dbReference>
<evidence type="ECO:0000256" key="1">
    <source>
        <dbReference type="ARBA" id="ARBA00004331"/>
    </source>
</evidence>
<reference evidence="12" key="1">
    <citation type="submission" date="2022-08" db="UniProtKB">
        <authorList>
            <consortium name="EnsemblMetazoa"/>
        </authorList>
    </citation>
    <scope>IDENTIFICATION</scope>
    <source>
        <strain evidence="12">Israel</strain>
    </source>
</reference>
<dbReference type="PROSITE" id="PS50821">
    <property type="entry name" value="PAZ"/>
    <property type="match status" value="1"/>
</dbReference>
<proteinExistence type="inferred from homology"/>
<dbReference type="GO" id="GO:0016891">
    <property type="term" value="F:RNA endonuclease activity producing 5'-phosphomonoesters, hydrolytic mechanism"/>
    <property type="evidence" value="ECO:0007669"/>
    <property type="project" value="UniProtKB-ARBA"/>
</dbReference>
<evidence type="ECO:0000256" key="7">
    <source>
        <dbReference type="ARBA" id="ARBA00022943"/>
    </source>
</evidence>
<keyword evidence="8" id="KW-0943">RNA-mediated gene silencing</keyword>
<feature type="domain" description="Piwi" evidence="11">
    <location>
        <begin position="337"/>
        <end position="635"/>
    </location>
</feature>
<dbReference type="Gene3D" id="3.40.50.2300">
    <property type="match status" value="1"/>
</dbReference>
<evidence type="ECO:0000256" key="4">
    <source>
        <dbReference type="ARBA" id="ARBA00022490"/>
    </source>
</evidence>
<accession>A0A1B0DD99</accession>
<dbReference type="Gene3D" id="2.170.260.10">
    <property type="entry name" value="paz domain"/>
    <property type="match status" value="1"/>
</dbReference>
<dbReference type="EMBL" id="AJVK01031803">
    <property type="status" value="NOT_ANNOTATED_CDS"/>
    <property type="molecule type" value="Genomic_DNA"/>
</dbReference>
<dbReference type="GO" id="GO:0003723">
    <property type="term" value="F:RNA binding"/>
    <property type="evidence" value="ECO:0007669"/>
    <property type="project" value="UniProtKB-KW"/>
</dbReference>
<dbReference type="Pfam" id="PF02170">
    <property type="entry name" value="PAZ"/>
    <property type="match status" value="1"/>
</dbReference>
<evidence type="ECO:0000256" key="2">
    <source>
        <dbReference type="ARBA" id="ARBA00004556"/>
    </source>
</evidence>
<dbReference type="PROSITE" id="PS50822">
    <property type="entry name" value="PIWI"/>
    <property type="match status" value="1"/>
</dbReference>
<evidence type="ECO:0000256" key="5">
    <source>
        <dbReference type="ARBA" id="ARBA00022782"/>
    </source>
</evidence>
<dbReference type="VEuPathDB" id="VectorBase:PPAI005870"/>
<name>A0A1B0DD99_PHLPP</name>
<dbReference type="GO" id="GO:0141009">
    <property type="term" value="P:transposable element silencing by piRNA-mediated mRNA destabilization"/>
    <property type="evidence" value="ECO:0007669"/>
    <property type="project" value="UniProtKB-ARBA"/>
</dbReference>
<sequence length="649" mass="74473">MRALKFVRHKRKQFDPTKAKLVPQHKLEIWPGYVTAVDTFEGGLMLSLDVSHRRLSTMTVLELMRDIHQAHPQNFHKKVKETLVGKVVLTRYNNQTYCIHDVDFNLSPKHTFNRNGEEIDFVEYYRRNYNITIRDENQPLLMNFKEVLVAGQTKKQERTSSLIPELCYLTGLTDEQMNNQNLKRDLITYVQVSPQHRVEGLRKFLANVQECEAARKVLEEWGLELAPDVLALEARELGLETVNFDGYQGSAGVSADFSRDATNKRVLTAVPLTDWAIFYVQRNREEARTFLDNMQRNAPNLGMNILQPQHVVLQQDATIEFQRRITETLTQNPNFSLIVVISPSQRADLYACVKKICCFQIPIPSQVVMARTLNQRNESKVRSIVMKILLQMNCKVGGTLWSVNIPMAGTMICGIDAYHDPAQKASSVTGFVASTNKYFTTWFSTVIIQNIREEVSRSLGNAVKDALMAYRKANGTLPERIFPQMNYKNDGVGDGQLPLCEQFEVPQLIEAAKVIYPNQEPPKLTYVVTQKRINTRFFRARSQIDNPAPGTVVDHSVTRRYFKDFFLISQNVRQGTVTPSHYIVVWDSANLSADVVQKLAYKLTFMYYNWPGTIRVPACCQYAHKLAYLIGEHVKREPSNKLQDKLFYL</sequence>
<dbReference type="InterPro" id="IPR012337">
    <property type="entry name" value="RNaseH-like_sf"/>
</dbReference>
<keyword evidence="5" id="KW-0221">Differentiation</keyword>
<evidence type="ECO:0000256" key="6">
    <source>
        <dbReference type="ARBA" id="ARBA00022884"/>
    </source>
</evidence>
<comment type="subcellular location">
    <subcellularLocation>
        <location evidence="1">Cytoplasm</location>
        <location evidence="1">Cytoplasmic ribonucleoprotein granule</location>
    </subcellularLocation>
    <subcellularLocation>
        <location evidence="2">Cytoplasm</location>
        <location evidence="2">Perinuclear region</location>
    </subcellularLocation>
</comment>
<feature type="domain" description="PAZ" evidence="10">
    <location>
        <begin position="59"/>
        <end position="171"/>
    </location>
</feature>
<comment type="similarity">
    <text evidence="9">Belongs to the argonaute family. Piwi subfamily.</text>
</comment>
<evidence type="ECO:0000259" key="11">
    <source>
        <dbReference type="PROSITE" id="PS50822"/>
    </source>
</evidence>
<dbReference type="GO" id="GO:0140965">
    <property type="term" value="P:secondary piRNA processing"/>
    <property type="evidence" value="ECO:0007669"/>
    <property type="project" value="UniProtKB-ARBA"/>
</dbReference>
<evidence type="ECO:0000313" key="12">
    <source>
        <dbReference type="EnsemblMetazoa" id="PPAI005870-PA"/>
    </source>
</evidence>
<evidence type="ECO:0000256" key="8">
    <source>
        <dbReference type="ARBA" id="ARBA00023158"/>
    </source>
</evidence>
<dbReference type="FunFam" id="2.170.260.10:FF:000003">
    <property type="entry name" value="Piwi-like RNA-mediated gene silencing 2"/>
    <property type="match status" value="1"/>
</dbReference>
<dbReference type="SMART" id="SM00950">
    <property type="entry name" value="Piwi"/>
    <property type="match status" value="1"/>
</dbReference>
<dbReference type="InterPro" id="IPR036085">
    <property type="entry name" value="PAZ_dom_sf"/>
</dbReference>